<dbReference type="InterPro" id="IPR039426">
    <property type="entry name" value="TonB-dep_rcpt-like"/>
</dbReference>
<evidence type="ECO:0000259" key="10">
    <source>
        <dbReference type="Pfam" id="PF00593"/>
    </source>
</evidence>
<keyword evidence="2" id="KW-0813">Transport</keyword>
<keyword evidence="7" id="KW-0798">TonB box</keyword>
<feature type="domain" description="TonB-dependent receptor plug" evidence="11">
    <location>
        <begin position="35"/>
        <end position="141"/>
    </location>
</feature>
<dbReference type="PANTHER" id="PTHR32552">
    <property type="entry name" value="FERRICHROME IRON RECEPTOR-RELATED"/>
    <property type="match status" value="1"/>
</dbReference>
<dbReference type="GO" id="GO:0006826">
    <property type="term" value="P:iron ion transport"/>
    <property type="evidence" value="ECO:0007669"/>
    <property type="project" value="UniProtKB-KW"/>
</dbReference>
<keyword evidence="4" id="KW-0812">Transmembrane</keyword>
<keyword evidence="3" id="KW-0410">Iron transport</keyword>
<reference evidence="12" key="1">
    <citation type="submission" date="2018-05" db="EMBL/GenBank/DDBJ databases">
        <authorList>
            <person name="Lanie J.A."/>
            <person name="Ng W.-L."/>
            <person name="Kazmierczak K.M."/>
            <person name="Andrzejewski T.M."/>
            <person name="Davidsen T.M."/>
            <person name="Wayne K.J."/>
            <person name="Tettelin H."/>
            <person name="Glass J.I."/>
            <person name="Rusch D."/>
            <person name="Podicherti R."/>
            <person name="Tsui H.-C.T."/>
            <person name="Winkler M.E."/>
        </authorList>
    </citation>
    <scope>NUCLEOTIDE SEQUENCE</scope>
</reference>
<dbReference type="InterPro" id="IPR012910">
    <property type="entry name" value="Plug_dom"/>
</dbReference>
<evidence type="ECO:0000256" key="9">
    <source>
        <dbReference type="ARBA" id="ARBA00023237"/>
    </source>
</evidence>
<evidence type="ECO:0000256" key="5">
    <source>
        <dbReference type="ARBA" id="ARBA00023004"/>
    </source>
</evidence>
<evidence type="ECO:0000256" key="3">
    <source>
        <dbReference type="ARBA" id="ARBA00022496"/>
    </source>
</evidence>
<dbReference type="EMBL" id="UINC01007163">
    <property type="protein sequence ID" value="SVA31773.1"/>
    <property type="molecule type" value="Genomic_DNA"/>
</dbReference>
<dbReference type="Gene3D" id="2.40.170.20">
    <property type="entry name" value="TonB-dependent receptor, beta-barrel domain"/>
    <property type="match status" value="1"/>
</dbReference>
<keyword evidence="5" id="KW-0408">Iron</keyword>
<dbReference type="PANTHER" id="PTHR32552:SF81">
    <property type="entry name" value="TONB-DEPENDENT OUTER MEMBRANE RECEPTOR"/>
    <property type="match status" value="1"/>
</dbReference>
<dbReference type="AlphaFoldDB" id="A0A381UXT7"/>
<dbReference type="Pfam" id="PF07715">
    <property type="entry name" value="Plug"/>
    <property type="match status" value="1"/>
</dbReference>
<evidence type="ECO:0000256" key="4">
    <source>
        <dbReference type="ARBA" id="ARBA00022692"/>
    </source>
</evidence>
<sequence>MLIFSSNQVFAENGTKATVEIEEIIVKASWRATKLEKADASIFVIGQDLLIDQPVKHFEQLTLLMPNLNWAGGSSRPRYFQIRGIGERSGYEGTPNSSVGFIIDDIDFSGLGGIATTFDLEQIEVHRGPQGLRMGANALAGLIYMQSKNPTDAFEGIAELVYGSDDIKSLGIAMGGPIDEEEKLKYRVVLRQDEVNGFRNNSWLAKDNTSGKKEFTGRIKLNWQPNSASTIDFLLMNVDLENGYDAWTMDNSLSTLSDKPGRDSQDTTAMGLKMRFRLHDKFELQSLTGLTHSDVLFSFDADWGNNQSWQPYVYDFFSETLRSRRSLNHEFRLISEPMNFVEDKPMEWIAGIYYLDLNERNDRNDLGVYDDPFDNWFAYIQDDKLGSDYASENLAVFGNIDYAIASQTTISLGMRWERWTSTYSDTLGEFFSPSDRMLGGKLSLRTELNEFANVYAAVARGYKSGGFNLGTGIQGVERLNDLIYDPEYLWNYEIGTSVLSPNSNLLIEAVVFWSDRENQQVLISKQLDPNNPTTFQYLTQNAASGKNYGTELNLRAKLTDEISLFAALGLLKTEIKHHQSRPELEGRRQAHAPAKSYSFGIRWQASEQFHLSMDLSGKSDFYYSDSHTEKSKSYTLVNLSLGYRQKNWVYEVWVRNLFDRYFAVRGFYFGNEPPNFPNQLYQRQGDPRHWGVLVRYAF</sequence>
<gene>
    <name evidence="12" type="ORF">METZ01_LOCUS84627</name>
</gene>
<accession>A0A381UXT7</accession>
<evidence type="ECO:0008006" key="13">
    <source>
        <dbReference type="Google" id="ProtNLM"/>
    </source>
</evidence>
<dbReference type="PROSITE" id="PS52016">
    <property type="entry name" value="TONB_DEPENDENT_REC_3"/>
    <property type="match status" value="1"/>
</dbReference>
<protein>
    <recommendedName>
        <fullName evidence="13">TonB-dependent receptor plug domain-containing protein</fullName>
    </recommendedName>
</protein>
<keyword evidence="9" id="KW-0998">Cell outer membrane</keyword>
<evidence type="ECO:0000256" key="1">
    <source>
        <dbReference type="ARBA" id="ARBA00004571"/>
    </source>
</evidence>
<comment type="subcellular location">
    <subcellularLocation>
        <location evidence="1">Cell outer membrane</location>
        <topology evidence="1">Multi-pass membrane protein</topology>
    </subcellularLocation>
</comment>
<dbReference type="Pfam" id="PF00593">
    <property type="entry name" value="TonB_dep_Rec_b-barrel"/>
    <property type="match status" value="1"/>
</dbReference>
<name>A0A381UXT7_9ZZZZ</name>
<dbReference type="InterPro" id="IPR000531">
    <property type="entry name" value="Beta-barrel_TonB"/>
</dbReference>
<evidence type="ECO:0000256" key="6">
    <source>
        <dbReference type="ARBA" id="ARBA00023065"/>
    </source>
</evidence>
<evidence type="ECO:0000256" key="2">
    <source>
        <dbReference type="ARBA" id="ARBA00022448"/>
    </source>
</evidence>
<evidence type="ECO:0000256" key="7">
    <source>
        <dbReference type="ARBA" id="ARBA00023077"/>
    </source>
</evidence>
<keyword evidence="6" id="KW-0406">Ion transport</keyword>
<organism evidence="12">
    <name type="scientific">marine metagenome</name>
    <dbReference type="NCBI Taxonomy" id="408172"/>
    <lineage>
        <taxon>unclassified sequences</taxon>
        <taxon>metagenomes</taxon>
        <taxon>ecological metagenomes</taxon>
    </lineage>
</organism>
<evidence type="ECO:0000256" key="8">
    <source>
        <dbReference type="ARBA" id="ARBA00023136"/>
    </source>
</evidence>
<evidence type="ECO:0000259" key="11">
    <source>
        <dbReference type="Pfam" id="PF07715"/>
    </source>
</evidence>
<evidence type="ECO:0000313" key="12">
    <source>
        <dbReference type="EMBL" id="SVA31773.1"/>
    </source>
</evidence>
<feature type="domain" description="TonB-dependent receptor-like beta-barrel" evidence="10">
    <location>
        <begin position="251"/>
        <end position="657"/>
    </location>
</feature>
<dbReference type="GO" id="GO:0009279">
    <property type="term" value="C:cell outer membrane"/>
    <property type="evidence" value="ECO:0007669"/>
    <property type="project" value="UniProtKB-SubCell"/>
</dbReference>
<dbReference type="InterPro" id="IPR036942">
    <property type="entry name" value="Beta-barrel_TonB_sf"/>
</dbReference>
<dbReference type="SUPFAM" id="SSF56935">
    <property type="entry name" value="Porins"/>
    <property type="match status" value="1"/>
</dbReference>
<keyword evidence="8" id="KW-0472">Membrane</keyword>
<proteinExistence type="predicted"/>